<feature type="non-terminal residue" evidence="1">
    <location>
        <position position="742"/>
    </location>
</feature>
<sequence>MANNARPLRDYAVPSEEEPHSSIAPPNTEARNFELKPALLQIVQQNQFSGSPTEDPNLHLSVFVQYADTIKANGVEPEAIRLRLFPFSLRDRARAWLQALPSNSITTWNELKKQFLARYFPPSKTAMLRAQINGFRQKDGESLFEAWERYKDMMRLCPHHGLEQWLIIHTFYNGLLYNTRLTIDAAAGGALMDKPYQEATQLIENMAQNHYQWGSERAAIEKSQTKGGMYEVSGIDHVNAKVEALTQKLESLTLPTTSTVAAIQPNCEVCGVPGHVPSDCAILAGLDQVHYAALSNNYNPGYKNHPNLSYRNNNTLNPTQAPPATKVDALATHNKMLETQISQVAQQQATIAAPAGTFPGQPEPNPKGHANAIHAIITRSGKELQGPPDSGVKNSESAKITNKEAESSEPPKEPEKESENPQLGDKEGTTKKLTPAAPPVYKTPIPFPQRLAKTKTEGHFKKFVELLKQLNITIPFSEAITQMPTYSKFLKEILSNKRKLDEDSNYVIDKALCDLGASVSLMPLSISKKLNLSDLKPTRMSLQLADRSVKYPVGILENIPVKIGQLYIPTDFVVMDITEDSCIPILFGRPFLATAGAIIDVKRGKLTLEVGEEKIEFILSKFMQTPAVEDTCYAIDIIDECVKEIEKELPKEAEILKHPIDIDNSLTEDPPLGPNSTLEPKQLSLELKPLPKNLRYEYLDENMSRPVIVNADLDPIETEKLLDVLRKYPSALGYNISDLKGI</sequence>
<evidence type="ECO:0000313" key="1">
    <source>
        <dbReference type="EMBL" id="CAJ2645242.1"/>
    </source>
</evidence>
<reference evidence="1" key="1">
    <citation type="submission" date="2023-10" db="EMBL/GenBank/DDBJ databases">
        <authorList>
            <person name="Rodriguez Cubillos JULIANA M."/>
            <person name="De Vega J."/>
        </authorList>
    </citation>
    <scope>NUCLEOTIDE SEQUENCE</scope>
</reference>
<evidence type="ECO:0000313" key="2">
    <source>
        <dbReference type="Proteomes" id="UP001177021"/>
    </source>
</evidence>
<accession>A0ACB0JP87</accession>
<comment type="caution">
    <text evidence="1">The sequence shown here is derived from an EMBL/GenBank/DDBJ whole genome shotgun (WGS) entry which is preliminary data.</text>
</comment>
<keyword evidence="2" id="KW-1185">Reference proteome</keyword>
<gene>
    <name evidence="1" type="ORF">MILVUS5_LOCUS14167</name>
</gene>
<organism evidence="1 2">
    <name type="scientific">Trifolium pratense</name>
    <name type="common">Red clover</name>
    <dbReference type="NCBI Taxonomy" id="57577"/>
    <lineage>
        <taxon>Eukaryota</taxon>
        <taxon>Viridiplantae</taxon>
        <taxon>Streptophyta</taxon>
        <taxon>Embryophyta</taxon>
        <taxon>Tracheophyta</taxon>
        <taxon>Spermatophyta</taxon>
        <taxon>Magnoliopsida</taxon>
        <taxon>eudicotyledons</taxon>
        <taxon>Gunneridae</taxon>
        <taxon>Pentapetalae</taxon>
        <taxon>rosids</taxon>
        <taxon>fabids</taxon>
        <taxon>Fabales</taxon>
        <taxon>Fabaceae</taxon>
        <taxon>Papilionoideae</taxon>
        <taxon>50 kb inversion clade</taxon>
        <taxon>NPAAA clade</taxon>
        <taxon>Hologalegina</taxon>
        <taxon>IRL clade</taxon>
        <taxon>Trifolieae</taxon>
        <taxon>Trifolium</taxon>
    </lineage>
</organism>
<name>A0ACB0JP87_TRIPR</name>
<dbReference type="EMBL" id="CASHSV030000066">
    <property type="protein sequence ID" value="CAJ2645242.1"/>
    <property type="molecule type" value="Genomic_DNA"/>
</dbReference>
<dbReference type="Proteomes" id="UP001177021">
    <property type="component" value="Unassembled WGS sequence"/>
</dbReference>
<protein>
    <submittedName>
        <fullName evidence="1">Uncharacterized protein</fullName>
    </submittedName>
</protein>
<proteinExistence type="predicted"/>
<feature type="non-terminal residue" evidence="1">
    <location>
        <position position="1"/>
    </location>
</feature>